<accession>A0A918Q7K1</accession>
<evidence type="ECO:0000313" key="2">
    <source>
        <dbReference type="Proteomes" id="UP000619457"/>
    </source>
</evidence>
<evidence type="ECO:0000313" key="1">
    <source>
        <dbReference type="EMBL" id="GGZ36909.1"/>
    </source>
</evidence>
<gene>
    <name evidence="1" type="ORF">GCM10007049_32850</name>
</gene>
<dbReference type="AlphaFoldDB" id="A0A918Q7K1"/>
<reference evidence="1" key="2">
    <citation type="submission" date="2020-09" db="EMBL/GenBank/DDBJ databases">
        <authorList>
            <person name="Sun Q."/>
            <person name="Kim S."/>
        </authorList>
    </citation>
    <scope>NUCLEOTIDE SEQUENCE</scope>
    <source>
        <strain evidence="1">KCTC 12368</strain>
    </source>
</reference>
<dbReference type="Proteomes" id="UP000619457">
    <property type="component" value="Unassembled WGS sequence"/>
</dbReference>
<keyword evidence="2" id="KW-1185">Reference proteome</keyword>
<protein>
    <submittedName>
        <fullName evidence="1">Uncharacterized protein</fullName>
    </submittedName>
</protein>
<organism evidence="1 2">
    <name type="scientific">Echinicola pacifica</name>
    <dbReference type="NCBI Taxonomy" id="346377"/>
    <lineage>
        <taxon>Bacteria</taxon>
        <taxon>Pseudomonadati</taxon>
        <taxon>Bacteroidota</taxon>
        <taxon>Cytophagia</taxon>
        <taxon>Cytophagales</taxon>
        <taxon>Cyclobacteriaceae</taxon>
        <taxon>Echinicola</taxon>
    </lineage>
</organism>
<sequence length="82" mass="9790">MLILDKRQILHNRTQNNKDHKKVVLKQKTNVMILRKLNFVLKEISTANQIIIKIIPKDNLSVIIFVLRIINPIRYNYDNRDP</sequence>
<reference evidence="1" key="1">
    <citation type="journal article" date="2014" name="Int. J. Syst. Evol. Microbiol.">
        <title>Complete genome sequence of Corynebacterium casei LMG S-19264T (=DSM 44701T), isolated from a smear-ripened cheese.</title>
        <authorList>
            <consortium name="US DOE Joint Genome Institute (JGI-PGF)"/>
            <person name="Walter F."/>
            <person name="Albersmeier A."/>
            <person name="Kalinowski J."/>
            <person name="Ruckert C."/>
        </authorList>
    </citation>
    <scope>NUCLEOTIDE SEQUENCE</scope>
    <source>
        <strain evidence="1">KCTC 12368</strain>
    </source>
</reference>
<dbReference type="EMBL" id="BMWX01000006">
    <property type="protein sequence ID" value="GGZ36909.1"/>
    <property type="molecule type" value="Genomic_DNA"/>
</dbReference>
<proteinExistence type="predicted"/>
<name>A0A918Q7K1_9BACT</name>
<comment type="caution">
    <text evidence="1">The sequence shown here is derived from an EMBL/GenBank/DDBJ whole genome shotgun (WGS) entry which is preliminary data.</text>
</comment>